<dbReference type="EMBL" id="JARO02006871">
    <property type="protein sequence ID" value="KPP64662.1"/>
    <property type="molecule type" value="Genomic_DNA"/>
</dbReference>
<evidence type="ECO:0000256" key="3">
    <source>
        <dbReference type="ARBA" id="ARBA00022461"/>
    </source>
</evidence>
<dbReference type="GO" id="GO:0005886">
    <property type="term" value="C:plasma membrane"/>
    <property type="evidence" value="ECO:0007669"/>
    <property type="project" value="TreeGrafter"/>
</dbReference>
<dbReference type="Gene3D" id="1.10.3590.10">
    <property type="entry name" value="acid-sensing ion channel 1 domain"/>
    <property type="match status" value="1"/>
</dbReference>
<proteinExistence type="inferred from homology"/>
<evidence type="ECO:0000313" key="13">
    <source>
        <dbReference type="EMBL" id="KPP64662.1"/>
    </source>
</evidence>
<evidence type="ECO:0000256" key="4">
    <source>
        <dbReference type="ARBA" id="ARBA00022692"/>
    </source>
</evidence>
<evidence type="ECO:0000256" key="1">
    <source>
        <dbReference type="ARBA" id="ARBA00004141"/>
    </source>
</evidence>
<organism evidence="13 14">
    <name type="scientific">Scleropages formosus</name>
    <name type="common">Asian bonytongue</name>
    <name type="synonym">Osteoglossum formosum</name>
    <dbReference type="NCBI Taxonomy" id="113540"/>
    <lineage>
        <taxon>Eukaryota</taxon>
        <taxon>Metazoa</taxon>
        <taxon>Chordata</taxon>
        <taxon>Craniata</taxon>
        <taxon>Vertebrata</taxon>
        <taxon>Euteleostomi</taxon>
        <taxon>Actinopterygii</taxon>
        <taxon>Neopterygii</taxon>
        <taxon>Teleostei</taxon>
        <taxon>Osteoglossocephala</taxon>
        <taxon>Osteoglossomorpha</taxon>
        <taxon>Osteoglossiformes</taxon>
        <taxon>Osteoglossidae</taxon>
        <taxon>Scleropages</taxon>
    </lineage>
</organism>
<evidence type="ECO:0000256" key="12">
    <source>
        <dbReference type="SAM" id="Phobius"/>
    </source>
</evidence>
<dbReference type="InterPro" id="IPR001873">
    <property type="entry name" value="ENaC"/>
</dbReference>
<evidence type="ECO:0008006" key="15">
    <source>
        <dbReference type="Google" id="ProtNLM"/>
    </source>
</evidence>
<evidence type="ECO:0000256" key="5">
    <source>
        <dbReference type="ARBA" id="ARBA00022989"/>
    </source>
</evidence>
<feature type="non-terminal residue" evidence="13">
    <location>
        <position position="1"/>
    </location>
</feature>
<evidence type="ECO:0000256" key="11">
    <source>
        <dbReference type="RuleBase" id="RU000679"/>
    </source>
</evidence>
<dbReference type="PRINTS" id="PR01078">
    <property type="entry name" value="AMINACHANNEL"/>
</dbReference>
<dbReference type="PANTHER" id="PTHR11690:SF128">
    <property type="entry name" value="ACID-SENSING ION CHANNEL 2"/>
    <property type="match status" value="1"/>
</dbReference>
<keyword evidence="4 11" id="KW-0812">Transmembrane</keyword>
<dbReference type="Pfam" id="PF00858">
    <property type="entry name" value="ASC"/>
    <property type="match status" value="1"/>
</dbReference>
<evidence type="ECO:0000256" key="8">
    <source>
        <dbReference type="ARBA" id="ARBA00023136"/>
    </source>
</evidence>
<evidence type="ECO:0000256" key="9">
    <source>
        <dbReference type="ARBA" id="ARBA00023201"/>
    </source>
</evidence>
<evidence type="ECO:0000256" key="6">
    <source>
        <dbReference type="ARBA" id="ARBA00023053"/>
    </source>
</evidence>
<evidence type="ECO:0000256" key="7">
    <source>
        <dbReference type="ARBA" id="ARBA00023065"/>
    </source>
</evidence>
<dbReference type="AlphaFoldDB" id="A0A0P7WS42"/>
<name>A0A0P7WS42_SCLFO</name>
<evidence type="ECO:0000256" key="2">
    <source>
        <dbReference type="ARBA" id="ARBA00022448"/>
    </source>
</evidence>
<keyword evidence="5 12" id="KW-1133">Transmembrane helix</keyword>
<dbReference type="PANTHER" id="PTHR11690">
    <property type="entry name" value="AMILORIDE-SENSITIVE SODIUM CHANNEL-RELATED"/>
    <property type="match status" value="1"/>
</dbReference>
<comment type="similarity">
    <text evidence="11">Belongs to the amiloride-sensitive sodium channel (TC 1.A.6) family.</text>
</comment>
<protein>
    <recommendedName>
        <fullName evidence="15">Acid-sensing ion channel 2-like</fullName>
    </recommendedName>
</protein>
<dbReference type="GO" id="GO:0015280">
    <property type="term" value="F:ligand-gated sodium channel activity"/>
    <property type="evidence" value="ECO:0007669"/>
    <property type="project" value="TreeGrafter"/>
</dbReference>
<feature type="transmembrane region" description="Helical" evidence="12">
    <location>
        <begin position="127"/>
        <end position="145"/>
    </location>
</feature>
<accession>A0A0P7WS42</accession>
<reference evidence="13 14" key="1">
    <citation type="submission" date="2015-08" db="EMBL/GenBank/DDBJ databases">
        <title>The genome of the Asian arowana (Scleropages formosus).</title>
        <authorList>
            <person name="Tan M.H."/>
            <person name="Gan H.M."/>
            <person name="Croft L.J."/>
            <person name="Austin C.M."/>
        </authorList>
    </citation>
    <scope>NUCLEOTIDE SEQUENCE [LARGE SCALE GENOMIC DNA]</scope>
    <source>
        <strain evidence="13">Aro1</strain>
    </source>
</reference>
<keyword evidence="6" id="KW-0915">Sodium</keyword>
<sequence length="286" mass="32972">QLATYSFYDFPVYREGYFLLEYCQAWGHLVTEGTAEQSCPSWSLMWAPDLQACLRDDALCAPVALWTAMALEVGCLKQGSPRTGPPKRKRRRVAHGMNRTTAALLARTRLHGLKYVCSQSATMRRRAFWLLALCTSLGLLLSWSSNRFLYWLSFPTYTKVHVEWAKELPFPAVTICNNNPVRFSKLTKSDVYFAGHWLGLLLANRTARPLVLDLLQDDRQTWFRKLSDFRLFLPPRNFEGTNLEFMDRLGHQLEDMLLSCKYRGETCGPQNFSSVSFMRLISLVYN</sequence>
<keyword evidence="9 11" id="KW-0739">Sodium transport</keyword>
<gene>
    <name evidence="13" type="ORF">Z043_116968</name>
</gene>
<comment type="caution">
    <text evidence="13">The sequence shown here is derived from an EMBL/GenBank/DDBJ whole genome shotgun (WGS) entry which is preliminary data.</text>
</comment>
<dbReference type="Proteomes" id="UP000034805">
    <property type="component" value="Unassembled WGS sequence"/>
</dbReference>
<dbReference type="STRING" id="113540.ENSSFOP00015072549"/>
<keyword evidence="3 11" id="KW-0894">Sodium channel</keyword>
<keyword evidence="7 11" id="KW-0406">Ion transport</keyword>
<keyword evidence="10 11" id="KW-0407">Ion channel</keyword>
<keyword evidence="8 12" id="KW-0472">Membrane</keyword>
<evidence type="ECO:0000313" key="14">
    <source>
        <dbReference type="Proteomes" id="UP000034805"/>
    </source>
</evidence>
<comment type="subcellular location">
    <subcellularLocation>
        <location evidence="1">Membrane</location>
        <topology evidence="1">Multi-pass membrane protein</topology>
    </subcellularLocation>
</comment>
<evidence type="ECO:0000256" key="10">
    <source>
        <dbReference type="ARBA" id="ARBA00023303"/>
    </source>
</evidence>
<keyword evidence="2 11" id="KW-0813">Transport</keyword>